<dbReference type="FunFam" id="1.10.420.10:FF:000001">
    <property type="entry name" value="Peroxidase"/>
    <property type="match status" value="1"/>
</dbReference>
<dbReference type="GO" id="GO:0140825">
    <property type="term" value="F:lactoperoxidase activity"/>
    <property type="evidence" value="ECO:0007669"/>
    <property type="project" value="UniProtKB-EC"/>
</dbReference>
<evidence type="ECO:0000256" key="3">
    <source>
        <dbReference type="ARBA" id="ARBA00004613"/>
    </source>
</evidence>
<dbReference type="Pfam" id="PF00141">
    <property type="entry name" value="peroxidase"/>
    <property type="match status" value="1"/>
</dbReference>
<dbReference type="PANTHER" id="PTHR31235">
    <property type="entry name" value="PEROXIDASE 25-RELATED"/>
    <property type="match status" value="1"/>
</dbReference>
<dbReference type="Gene3D" id="1.10.420.10">
    <property type="entry name" value="Peroxidase, domain 2"/>
    <property type="match status" value="1"/>
</dbReference>
<keyword evidence="13 19" id="KW-1015">Disulfide bond</keyword>
<feature type="domain" description="Plant heme peroxidase family profile" evidence="21">
    <location>
        <begin position="75"/>
        <end position="371"/>
    </location>
</feature>
<dbReference type="InterPro" id="IPR019793">
    <property type="entry name" value="Peroxidases_heam-ligand_BS"/>
</dbReference>
<dbReference type="GO" id="GO:0005576">
    <property type="term" value="C:extracellular region"/>
    <property type="evidence" value="ECO:0007669"/>
    <property type="project" value="UniProtKB-SubCell"/>
</dbReference>
<reference evidence="22 23" key="1">
    <citation type="submission" date="2024-09" db="EMBL/GenBank/DDBJ databases">
        <title>Chromosome-scale assembly of Riccia fluitans.</title>
        <authorList>
            <person name="Paukszto L."/>
            <person name="Sawicki J."/>
            <person name="Karawczyk K."/>
            <person name="Piernik-Szablinska J."/>
            <person name="Szczecinska M."/>
            <person name="Mazdziarz M."/>
        </authorList>
    </citation>
    <scope>NUCLEOTIDE SEQUENCE [LARGE SCALE GENOMIC DNA]</scope>
    <source>
        <strain evidence="22">Rf_01</strain>
        <tissue evidence="22">Aerial parts of the thallus</tissue>
    </source>
</reference>
<comment type="similarity">
    <text evidence="20">Belongs to the peroxidase family. Classical plant (class III) peroxidase subfamily.</text>
</comment>
<dbReference type="GO" id="GO:0020037">
    <property type="term" value="F:heme binding"/>
    <property type="evidence" value="ECO:0007669"/>
    <property type="project" value="UniProtKB-UniRule"/>
</dbReference>
<gene>
    <name evidence="22" type="ORF">R1flu_005577</name>
</gene>
<feature type="binding site" evidence="17">
    <location>
        <position position="124"/>
    </location>
    <ligand>
        <name>Ca(2+)</name>
        <dbReference type="ChEBI" id="CHEBI:29108"/>
        <label>1</label>
    </ligand>
</feature>
<evidence type="ECO:0000256" key="9">
    <source>
        <dbReference type="ARBA" id="ARBA00022729"/>
    </source>
</evidence>
<dbReference type="GO" id="GO:0042744">
    <property type="term" value="P:hydrogen peroxide catabolic process"/>
    <property type="evidence" value="ECO:0007669"/>
    <property type="project" value="UniProtKB-KW"/>
</dbReference>
<dbReference type="InterPro" id="IPR000823">
    <property type="entry name" value="Peroxidase_pln"/>
</dbReference>
<evidence type="ECO:0000256" key="2">
    <source>
        <dbReference type="ARBA" id="ARBA00002322"/>
    </source>
</evidence>
<evidence type="ECO:0000256" key="12">
    <source>
        <dbReference type="ARBA" id="ARBA00023004"/>
    </source>
</evidence>
<keyword evidence="14" id="KW-0325">Glycoprotein</keyword>
<dbReference type="SUPFAM" id="SSF48113">
    <property type="entry name" value="Heme-dependent peroxidases"/>
    <property type="match status" value="1"/>
</dbReference>
<feature type="disulfide bond" evidence="19">
    <location>
        <begin position="250"/>
        <end position="282"/>
    </location>
</feature>
<keyword evidence="12 17" id="KW-0408">Iron</keyword>
<keyword evidence="6 20" id="KW-0575">Peroxidase</keyword>
<proteinExistence type="inferred from homology"/>
<dbReference type="PROSITE" id="PS00436">
    <property type="entry name" value="PEROXIDASE_2"/>
    <property type="match status" value="1"/>
</dbReference>
<keyword evidence="7 20" id="KW-0349">Heme</keyword>
<feature type="site" description="Transition state stabilizer" evidence="18">
    <location>
        <position position="112"/>
    </location>
</feature>
<feature type="binding site" evidence="17">
    <location>
        <position position="301"/>
    </location>
    <ligand>
        <name>Ca(2+)</name>
        <dbReference type="ChEBI" id="CHEBI:29108"/>
        <label>2</label>
    </ligand>
</feature>
<evidence type="ECO:0000256" key="10">
    <source>
        <dbReference type="ARBA" id="ARBA00022837"/>
    </source>
</evidence>
<comment type="subcellular location">
    <subcellularLocation>
        <location evidence="3 20">Secreted</location>
    </subcellularLocation>
</comment>
<keyword evidence="23" id="KW-1185">Reference proteome</keyword>
<keyword evidence="5 20" id="KW-0964">Secreted</keyword>
<comment type="cofactor">
    <cofactor evidence="17 20">
        <name>heme b</name>
        <dbReference type="ChEBI" id="CHEBI:60344"/>
    </cofactor>
    <text evidence="17 20">Binds 1 heme b (iron(II)-protoporphyrin IX) group per subunit.</text>
</comment>
<accession>A0ABD1YTK3</accession>
<evidence type="ECO:0000256" key="19">
    <source>
        <dbReference type="PIRSR" id="PIRSR600823-5"/>
    </source>
</evidence>
<feature type="binding site" evidence="17">
    <location>
        <position position="122"/>
    </location>
    <ligand>
        <name>Ca(2+)</name>
        <dbReference type="ChEBI" id="CHEBI:29108"/>
        <label>1</label>
    </ligand>
</feature>
<keyword evidence="10 17" id="KW-0106">Calcium</keyword>
<dbReference type="CDD" id="cd00693">
    <property type="entry name" value="secretory_peroxidase"/>
    <property type="match status" value="1"/>
</dbReference>
<feature type="binding site" evidence="17">
    <location>
        <position position="126"/>
    </location>
    <ligand>
        <name>Ca(2+)</name>
        <dbReference type="ChEBI" id="CHEBI:29108"/>
        <label>1</label>
    </ligand>
</feature>
<evidence type="ECO:0000256" key="5">
    <source>
        <dbReference type="ARBA" id="ARBA00022525"/>
    </source>
</evidence>
<dbReference type="InterPro" id="IPR010255">
    <property type="entry name" value="Haem_peroxidase_sf"/>
</dbReference>
<evidence type="ECO:0000256" key="4">
    <source>
        <dbReference type="ARBA" id="ARBA00006873"/>
    </source>
</evidence>
<evidence type="ECO:0000256" key="11">
    <source>
        <dbReference type="ARBA" id="ARBA00023002"/>
    </source>
</evidence>
<keyword evidence="8 17" id="KW-0479">Metal-binding</keyword>
<evidence type="ECO:0000256" key="1">
    <source>
        <dbReference type="ARBA" id="ARBA00000189"/>
    </source>
</evidence>
<dbReference type="FunFam" id="1.10.520.10:FF:000006">
    <property type="entry name" value="Peroxidase"/>
    <property type="match status" value="1"/>
</dbReference>
<evidence type="ECO:0000256" key="7">
    <source>
        <dbReference type="ARBA" id="ARBA00022617"/>
    </source>
</evidence>
<comment type="caution">
    <text evidence="22">The sequence shown here is derived from an EMBL/GenBank/DDBJ whole genome shotgun (WGS) entry which is preliminary data.</text>
</comment>
<feature type="disulfide bond" evidence="19">
    <location>
        <begin position="118"/>
        <end position="123"/>
    </location>
</feature>
<dbReference type="PRINTS" id="PR00458">
    <property type="entry name" value="PEROXIDASE"/>
</dbReference>
<evidence type="ECO:0000256" key="8">
    <source>
        <dbReference type="ARBA" id="ARBA00022723"/>
    </source>
</evidence>
<evidence type="ECO:0000256" key="15">
    <source>
        <dbReference type="PIRSR" id="PIRSR600823-1"/>
    </source>
</evidence>
<comment type="cofactor">
    <cofactor evidence="17 20">
        <name>Ca(2+)</name>
        <dbReference type="ChEBI" id="CHEBI:29108"/>
    </cofactor>
    <text evidence="17 20">Binds 2 calcium ions per subunit.</text>
</comment>
<feature type="binding site" evidence="16">
    <location>
        <position position="213"/>
    </location>
    <ligand>
        <name>substrate</name>
    </ligand>
</feature>
<keyword evidence="11 20" id="KW-0560">Oxidoreductase</keyword>
<comment type="similarity">
    <text evidence="4">Belongs to the peroxidase family. Ascorbate peroxidase subfamily.</text>
</comment>
<keyword evidence="20" id="KW-0376">Hydrogen peroxide</keyword>
<feature type="binding site" evidence="17">
    <location>
        <position position="294"/>
    </location>
    <ligand>
        <name>Ca(2+)</name>
        <dbReference type="ChEBI" id="CHEBI:29108"/>
        <label>2</label>
    </ligand>
</feature>
<comment type="function">
    <text evidence="2">Removal of H(2)O(2), oxidation of toxic reductants, biosynthesis and degradation of lignin, suberization, auxin catabolism, response to environmental stresses such as wounding, pathogen attack and oxidative stress. These functions might be dependent on each isozyme/isoform in each plant tissue.</text>
</comment>
<name>A0ABD1YTK3_9MARC</name>
<dbReference type="PROSITE" id="PS00435">
    <property type="entry name" value="PEROXIDASE_1"/>
    <property type="match status" value="1"/>
</dbReference>
<evidence type="ECO:0000256" key="6">
    <source>
        <dbReference type="ARBA" id="ARBA00022559"/>
    </source>
</evidence>
<dbReference type="EMBL" id="JBHFFA010000003">
    <property type="protein sequence ID" value="KAL2634098.1"/>
    <property type="molecule type" value="Genomic_DNA"/>
</dbReference>
<dbReference type="InterPro" id="IPR019794">
    <property type="entry name" value="Peroxidases_AS"/>
</dbReference>
<dbReference type="InterPro" id="IPR002016">
    <property type="entry name" value="Haem_peroxidase"/>
</dbReference>
<evidence type="ECO:0000259" key="21">
    <source>
        <dbReference type="PROSITE" id="PS50873"/>
    </source>
</evidence>
<feature type="binding site" description="axial binding residue" evidence="17">
    <location>
        <position position="243"/>
    </location>
    <ligand>
        <name>heme b</name>
        <dbReference type="ChEBI" id="CHEBI:60344"/>
    </ligand>
    <ligandPart>
        <name>Fe</name>
        <dbReference type="ChEBI" id="CHEBI:18248"/>
    </ligandPart>
</feature>
<evidence type="ECO:0000313" key="23">
    <source>
        <dbReference type="Proteomes" id="UP001605036"/>
    </source>
</evidence>
<evidence type="ECO:0000256" key="18">
    <source>
        <dbReference type="PIRSR" id="PIRSR600823-4"/>
    </source>
</evidence>
<dbReference type="GO" id="GO:0046872">
    <property type="term" value="F:metal ion binding"/>
    <property type="evidence" value="ECO:0007669"/>
    <property type="project" value="UniProtKB-UniRule"/>
</dbReference>
<feature type="binding site" evidence="17">
    <location>
        <position position="117"/>
    </location>
    <ligand>
        <name>Ca(2+)</name>
        <dbReference type="ChEBI" id="CHEBI:29108"/>
        <label>1</label>
    </ligand>
</feature>
<sequence length="375" mass="41334">MIYYWSIYGSTSKNPVTCPKLFDPEVRGLETFELSKSFYRGSWGTSSSKLAEAPWNFDLNLSRRCSKSHSVSSEQLSENFYDAKCPQAMSIIKEKVDKFVNADRSIAASLMRLHFHDCFVRGCDGSVLLNSTESMLTEKEALLNKGSIRGFEQIDEIKYELEHACPGVVSCADILAVVARDATVKLGGWSWPVFLGRLDGVVSFADEVNGSLPTRLDNYAKLVATFAKVGLDAKDMVILSGGHSIGKVHCGAFFERLYNFQGLNITDPSIDPSFAAFLKKQCPQTNPFGFTALDATNGTFDSAYYHDLLTNRGILQSDVALLTDPLGVEYAIKAVSDPQSFLIEFGQAMIKMGNAPGPAPYGWRKHCAFVEQKPC</sequence>
<dbReference type="EC" id="1.11.1.7" evidence="20"/>
<dbReference type="GO" id="GO:0006979">
    <property type="term" value="P:response to oxidative stress"/>
    <property type="evidence" value="ECO:0007669"/>
    <property type="project" value="UniProtKB-UniRule"/>
</dbReference>
<evidence type="ECO:0000256" key="14">
    <source>
        <dbReference type="ARBA" id="ARBA00023180"/>
    </source>
</evidence>
<keyword evidence="9" id="KW-0732">Signal</keyword>
<feature type="binding site" evidence="17">
    <location>
        <position position="120"/>
    </location>
    <ligand>
        <name>Ca(2+)</name>
        <dbReference type="ChEBI" id="CHEBI:29108"/>
        <label>1</label>
    </ligand>
</feature>
<dbReference type="InterPro" id="IPR033905">
    <property type="entry name" value="Secretory_peroxidase"/>
</dbReference>
<dbReference type="Gene3D" id="1.10.520.10">
    <property type="match status" value="1"/>
</dbReference>
<evidence type="ECO:0000256" key="13">
    <source>
        <dbReference type="ARBA" id="ARBA00023157"/>
    </source>
</evidence>
<evidence type="ECO:0000256" key="16">
    <source>
        <dbReference type="PIRSR" id="PIRSR600823-2"/>
    </source>
</evidence>
<dbReference type="AlphaFoldDB" id="A0ABD1YTK3"/>
<feature type="disulfide bond" evidence="19">
    <location>
        <begin position="85"/>
        <end position="165"/>
    </location>
</feature>
<protein>
    <recommendedName>
        <fullName evidence="20">Peroxidase</fullName>
        <ecNumber evidence="20">1.11.1.7</ecNumber>
    </recommendedName>
</protein>
<feature type="active site" description="Proton acceptor" evidence="15">
    <location>
        <position position="116"/>
    </location>
</feature>
<evidence type="ECO:0000256" key="20">
    <source>
        <dbReference type="RuleBase" id="RU362060"/>
    </source>
</evidence>
<comment type="catalytic activity">
    <reaction evidence="1 20">
        <text>2 a phenolic donor + H2O2 = 2 a phenolic radical donor + 2 H2O</text>
        <dbReference type="Rhea" id="RHEA:56136"/>
        <dbReference type="ChEBI" id="CHEBI:15377"/>
        <dbReference type="ChEBI" id="CHEBI:16240"/>
        <dbReference type="ChEBI" id="CHEBI:139520"/>
        <dbReference type="ChEBI" id="CHEBI:139521"/>
        <dbReference type="EC" id="1.11.1.7"/>
    </reaction>
</comment>
<organism evidence="22 23">
    <name type="scientific">Riccia fluitans</name>
    <dbReference type="NCBI Taxonomy" id="41844"/>
    <lineage>
        <taxon>Eukaryota</taxon>
        <taxon>Viridiplantae</taxon>
        <taxon>Streptophyta</taxon>
        <taxon>Embryophyta</taxon>
        <taxon>Marchantiophyta</taxon>
        <taxon>Marchantiopsida</taxon>
        <taxon>Marchantiidae</taxon>
        <taxon>Marchantiales</taxon>
        <taxon>Ricciaceae</taxon>
        <taxon>Riccia</taxon>
    </lineage>
</organism>
<dbReference type="PRINTS" id="PR00461">
    <property type="entry name" value="PLPEROXIDASE"/>
</dbReference>
<feature type="binding site" evidence="17">
    <location>
        <position position="138"/>
    </location>
    <ligand>
        <name>Ca(2+)</name>
        <dbReference type="ChEBI" id="CHEBI:29108"/>
        <label>1</label>
    </ligand>
</feature>
<dbReference type="PROSITE" id="PS50873">
    <property type="entry name" value="PEROXIDASE_4"/>
    <property type="match status" value="1"/>
</dbReference>
<evidence type="ECO:0000313" key="22">
    <source>
        <dbReference type="EMBL" id="KAL2634098.1"/>
    </source>
</evidence>
<dbReference type="Proteomes" id="UP001605036">
    <property type="component" value="Unassembled WGS sequence"/>
</dbReference>
<evidence type="ECO:0000256" key="17">
    <source>
        <dbReference type="PIRSR" id="PIRSR600823-3"/>
    </source>
</evidence>